<dbReference type="EMBL" id="GAKP01016417">
    <property type="protein sequence ID" value="JAC42535.1"/>
    <property type="molecule type" value="Transcribed_RNA"/>
</dbReference>
<proteinExistence type="predicted"/>
<protein>
    <submittedName>
        <fullName evidence="1">Uncharacterized protein</fullName>
    </submittedName>
</protein>
<reference evidence="1" key="1">
    <citation type="journal article" date="2014" name="BMC Genomics">
        <title>Characterizing the developmental transcriptome of the oriental fruit fly, Bactrocera dorsalis (Diptera: Tephritidae) through comparative genomic analysis with Drosophila melanogaster utilizing modENCODE datasets.</title>
        <authorList>
            <person name="Geib S.M."/>
            <person name="Calla B."/>
            <person name="Hall B."/>
            <person name="Hou S."/>
            <person name="Manoukis N.C."/>
        </authorList>
    </citation>
    <scope>NUCLEOTIDE SEQUENCE</scope>
    <source>
        <strain evidence="1">Punador</strain>
    </source>
</reference>
<dbReference type="EMBL" id="GAKP01016420">
    <property type="protein sequence ID" value="JAC42532.1"/>
    <property type="molecule type" value="Transcribed_RNA"/>
</dbReference>
<dbReference type="EMBL" id="GAKP01016432">
    <property type="protein sequence ID" value="JAC42520.1"/>
    <property type="molecule type" value="Transcribed_RNA"/>
</dbReference>
<name>A0A034VL37_BACDO</name>
<evidence type="ECO:0000313" key="1">
    <source>
        <dbReference type="EMBL" id="JAC42535.1"/>
    </source>
</evidence>
<organism evidence="1">
    <name type="scientific">Bactrocera dorsalis</name>
    <name type="common">Oriental fruit fly</name>
    <name type="synonym">Dacus dorsalis</name>
    <dbReference type="NCBI Taxonomy" id="27457"/>
    <lineage>
        <taxon>Eukaryota</taxon>
        <taxon>Metazoa</taxon>
        <taxon>Ecdysozoa</taxon>
        <taxon>Arthropoda</taxon>
        <taxon>Hexapoda</taxon>
        <taxon>Insecta</taxon>
        <taxon>Pterygota</taxon>
        <taxon>Neoptera</taxon>
        <taxon>Endopterygota</taxon>
        <taxon>Diptera</taxon>
        <taxon>Brachycera</taxon>
        <taxon>Muscomorpha</taxon>
        <taxon>Tephritoidea</taxon>
        <taxon>Tephritidae</taxon>
        <taxon>Bactrocera</taxon>
        <taxon>Bactrocera</taxon>
    </lineage>
</organism>
<accession>A0A034VL37</accession>
<dbReference type="AlphaFoldDB" id="A0A034VL37"/>
<sequence>MIENDATALMLGAQALRKDDNVPDKVADDGAQECRAAGAAQLEECTAGNSVASSASGATLSEAFKLAAENFEILELDAYAEEMEFDESDVACLLVKMYK</sequence>
<dbReference type="EMBL" id="GAKP01016428">
    <property type="protein sequence ID" value="JAC42524.1"/>
    <property type="molecule type" value="Transcribed_RNA"/>
</dbReference>